<reference evidence="2 3" key="1">
    <citation type="submission" date="2016-07" db="EMBL/GenBank/DDBJ databases">
        <title>Comparative genomics of the Campylobacter concisus group.</title>
        <authorList>
            <person name="Miller W.G."/>
            <person name="Yee E."/>
            <person name="Chapman M.H."/>
            <person name="Huynh S."/>
            <person name="Bono J.L."/>
            <person name="On S.L.W."/>
            <person name="StLeger J."/>
            <person name="Foster G."/>
            <person name="Parker C.T."/>
        </authorList>
    </citation>
    <scope>NUCLEOTIDE SEQUENCE [LARGE SCALE GENOMIC DNA]</scope>
    <source>
        <strain evidence="2 3">CCUG 21559</strain>
    </source>
</reference>
<dbReference type="AlphaFoldDB" id="A0A6G5QEK7"/>
<evidence type="ECO:0000259" key="1">
    <source>
        <dbReference type="Pfam" id="PF08534"/>
    </source>
</evidence>
<organism evidence="2 3">
    <name type="scientific">Campylobacter mucosalis CCUG 21559</name>
    <dbReference type="NCBI Taxonomy" id="1032067"/>
    <lineage>
        <taxon>Bacteria</taxon>
        <taxon>Pseudomonadati</taxon>
        <taxon>Campylobacterota</taxon>
        <taxon>Epsilonproteobacteria</taxon>
        <taxon>Campylobacterales</taxon>
        <taxon>Campylobacteraceae</taxon>
        <taxon>Campylobacter</taxon>
    </lineage>
</organism>
<evidence type="ECO:0000313" key="2">
    <source>
        <dbReference type="EMBL" id="QCD44143.1"/>
    </source>
</evidence>
<evidence type="ECO:0000313" key="3">
    <source>
        <dbReference type="Proteomes" id="UP000503264"/>
    </source>
</evidence>
<dbReference type="EMBL" id="CP012542">
    <property type="protein sequence ID" value="QCD44143.1"/>
    <property type="molecule type" value="Genomic_DNA"/>
</dbReference>
<dbReference type="InterPro" id="IPR036249">
    <property type="entry name" value="Thioredoxin-like_sf"/>
</dbReference>
<dbReference type="Proteomes" id="UP000503264">
    <property type="component" value="Chromosome"/>
</dbReference>
<accession>A0A6G5QEK7</accession>
<dbReference type="RefSeq" id="WP_171993388.1">
    <property type="nucleotide sequence ID" value="NZ_CP012542.1"/>
</dbReference>
<protein>
    <submittedName>
        <fullName evidence="2">Peroxiredoxin domain-containing protein</fullName>
    </submittedName>
</protein>
<dbReference type="InterPro" id="IPR013740">
    <property type="entry name" value="Redoxin"/>
</dbReference>
<sequence>MKNLNGEKIELKKFFSGKNLVIIFLPKVGKSAKFLPDELKNLEGLTGCTNECKAYENELDKFKNLGFEIVGVSSLDTVQMREFSQNLNVSFELFSDDEFELEEILELETFKTLDGAKFYHRQTLVLKDGNVIKRFNKIAKPELDAKNLLAEIL</sequence>
<name>A0A6G5QEK7_9BACT</name>
<gene>
    <name evidence="2" type="ORF">CMUC_0330</name>
</gene>
<keyword evidence="3" id="KW-1185">Reference proteome</keyword>
<dbReference type="Gene3D" id="3.40.30.10">
    <property type="entry name" value="Glutaredoxin"/>
    <property type="match status" value="1"/>
</dbReference>
<dbReference type="GO" id="GO:0016491">
    <property type="term" value="F:oxidoreductase activity"/>
    <property type="evidence" value="ECO:0007669"/>
    <property type="project" value="InterPro"/>
</dbReference>
<dbReference type="Pfam" id="PF08534">
    <property type="entry name" value="Redoxin"/>
    <property type="match status" value="1"/>
</dbReference>
<feature type="domain" description="Redoxin" evidence="1">
    <location>
        <begin position="4"/>
        <end position="148"/>
    </location>
</feature>
<proteinExistence type="predicted"/>
<dbReference type="SUPFAM" id="SSF52833">
    <property type="entry name" value="Thioredoxin-like"/>
    <property type="match status" value="1"/>
</dbReference>